<comment type="caution">
    <text evidence="1">The sequence shown here is derived from an EMBL/GenBank/DDBJ whole genome shotgun (WGS) entry which is preliminary data.</text>
</comment>
<sequence length="95" mass="10817">MKIVILDPKAPGGRRRVRYGPVVNGRTIASPAMKRLVKGLIRDAEKAQQEKELTDAWIQRELARAPKRTVLQEQMLRRTKGELIKLATQNTRTVT</sequence>
<proteinExistence type="predicted"/>
<dbReference type="AlphaFoldDB" id="A0A5B0A6U1"/>
<name>A0A5B0A6U1_9ACTN</name>
<dbReference type="Proteomes" id="UP000324965">
    <property type="component" value="Unassembled WGS sequence"/>
</dbReference>
<dbReference type="EMBL" id="VDFC01000065">
    <property type="protein sequence ID" value="KAA0924275.1"/>
    <property type="molecule type" value="Genomic_DNA"/>
</dbReference>
<reference evidence="1 2" key="1">
    <citation type="submission" date="2019-05" db="EMBL/GenBank/DDBJ databases">
        <authorList>
            <person name="Hariharan J."/>
            <person name="Choudoir M.J."/>
            <person name="Diebold P."/>
            <person name="Panke-Buisse K."/>
            <person name="Buckley D.H."/>
        </authorList>
    </citation>
    <scope>NUCLEOTIDE SEQUENCE [LARGE SCALE GENOMIC DNA]</scope>
    <source>
        <strain evidence="1 2">SUN51</strain>
    </source>
</reference>
<accession>A0A5B0A6U1</accession>
<dbReference type="RefSeq" id="WP_149515101.1">
    <property type="nucleotide sequence ID" value="NZ_VDFC01000065.1"/>
</dbReference>
<organism evidence="1 2">
    <name type="scientific">Streptomyces apricus</name>
    <dbReference type="NCBI Taxonomy" id="1828112"/>
    <lineage>
        <taxon>Bacteria</taxon>
        <taxon>Bacillati</taxon>
        <taxon>Actinomycetota</taxon>
        <taxon>Actinomycetes</taxon>
        <taxon>Kitasatosporales</taxon>
        <taxon>Streptomycetaceae</taxon>
        <taxon>Streptomyces</taxon>
    </lineage>
</organism>
<evidence type="ECO:0000313" key="1">
    <source>
        <dbReference type="EMBL" id="KAA0924275.1"/>
    </source>
</evidence>
<evidence type="ECO:0000313" key="2">
    <source>
        <dbReference type="Proteomes" id="UP000324965"/>
    </source>
</evidence>
<gene>
    <name evidence="1" type="ORF">FGF04_33175</name>
</gene>
<protein>
    <submittedName>
        <fullName evidence="1">Uncharacterized protein</fullName>
    </submittedName>
</protein>
<keyword evidence="2" id="KW-1185">Reference proteome</keyword>